<sequence length="108" mass="12259">MGHEHELLQYYSGYYRDAWNKYSKNVNRFDLRFLEDPTTGILSFVDASSYCFQPGDIVHTLQRYDFRGAVEANYAKTAYGQNGTCAAPRTSKVAGVTVKTPTTCRWIG</sequence>
<dbReference type="KEGG" id="caz:CARG_06905"/>
<dbReference type="EMBL" id="CP006365">
    <property type="protein sequence ID" value="AGU15505.1"/>
    <property type="molecule type" value="Genomic_DNA"/>
</dbReference>
<evidence type="ECO:0000313" key="1">
    <source>
        <dbReference type="EMBL" id="AGU15505.1"/>
    </source>
</evidence>
<evidence type="ECO:0000313" key="2">
    <source>
        <dbReference type="Proteomes" id="UP000016943"/>
    </source>
</evidence>
<dbReference type="HOGENOM" id="CLU_2192566_0_0_11"/>
<dbReference type="PATRIC" id="fig|1348662.3.peg.1358"/>
<reference evidence="1 2" key="1">
    <citation type="journal article" date="2013" name="Genome Announc.">
        <title>Whole-Genome Sequence of the Clinical Strain Corynebacterium argentoratense DSM 44202, Isolated from a Human Throat Specimen.</title>
        <authorList>
            <person name="Bomholt C."/>
            <person name="Glaub A."/>
            <person name="Gravermann K."/>
            <person name="Albersmeier A."/>
            <person name="Brinkrolf K."/>
            <person name="Ruckert C."/>
            <person name="Tauch A."/>
        </authorList>
    </citation>
    <scope>NUCLEOTIDE SEQUENCE [LARGE SCALE GENOMIC DNA]</scope>
    <source>
        <strain evidence="1">DSM 44202</strain>
    </source>
</reference>
<dbReference type="GeneID" id="78250143"/>
<protein>
    <submittedName>
        <fullName evidence="1">Uncharacterized protein</fullName>
    </submittedName>
</protein>
<gene>
    <name evidence="1" type="ORF">CARG_06905</name>
</gene>
<organism evidence="1 2">
    <name type="scientific">Corynebacterium argentoratense DSM 44202</name>
    <dbReference type="NCBI Taxonomy" id="1348662"/>
    <lineage>
        <taxon>Bacteria</taxon>
        <taxon>Bacillati</taxon>
        <taxon>Actinomycetota</taxon>
        <taxon>Actinomycetes</taxon>
        <taxon>Mycobacteriales</taxon>
        <taxon>Corynebacteriaceae</taxon>
        <taxon>Corynebacterium</taxon>
    </lineage>
</organism>
<name>U3GVG7_9CORY</name>
<accession>U3GVG7</accession>
<keyword evidence="2" id="KW-1185">Reference proteome</keyword>
<proteinExistence type="predicted"/>
<dbReference type="Proteomes" id="UP000016943">
    <property type="component" value="Chromosome"/>
</dbReference>
<dbReference type="STRING" id="1348662.CARG_06905"/>
<dbReference type="AlphaFoldDB" id="U3GVG7"/>
<dbReference type="RefSeq" id="WP_020976663.1">
    <property type="nucleotide sequence ID" value="NC_022198.1"/>
</dbReference>